<accession>A0AAJ0GE73</accession>
<dbReference type="EMBL" id="JAWDJX010000007">
    <property type="protein sequence ID" value="KAK3055803.1"/>
    <property type="molecule type" value="Genomic_DNA"/>
</dbReference>
<organism evidence="1 2">
    <name type="scientific">Extremus antarcticus</name>
    <dbReference type="NCBI Taxonomy" id="702011"/>
    <lineage>
        <taxon>Eukaryota</taxon>
        <taxon>Fungi</taxon>
        <taxon>Dikarya</taxon>
        <taxon>Ascomycota</taxon>
        <taxon>Pezizomycotina</taxon>
        <taxon>Dothideomycetes</taxon>
        <taxon>Dothideomycetidae</taxon>
        <taxon>Mycosphaerellales</taxon>
        <taxon>Extremaceae</taxon>
        <taxon>Extremus</taxon>
    </lineage>
</organism>
<evidence type="ECO:0000313" key="2">
    <source>
        <dbReference type="Proteomes" id="UP001271007"/>
    </source>
</evidence>
<comment type="caution">
    <text evidence="1">The sequence shown here is derived from an EMBL/GenBank/DDBJ whole genome shotgun (WGS) entry which is preliminary data.</text>
</comment>
<proteinExistence type="predicted"/>
<reference evidence="1" key="1">
    <citation type="submission" date="2023-04" db="EMBL/GenBank/DDBJ databases">
        <title>Black Yeasts Isolated from many extreme environments.</title>
        <authorList>
            <person name="Coleine C."/>
            <person name="Stajich J.E."/>
            <person name="Selbmann L."/>
        </authorList>
    </citation>
    <scope>NUCLEOTIDE SEQUENCE</scope>
    <source>
        <strain evidence="1">CCFEE 5312</strain>
    </source>
</reference>
<evidence type="ECO:0000313" key="1">
    <source>
        <dbReference type="EMBL" id="KAK3055803.1"/>
    </source>
</evidence>
<protein>
    <submittedName>
        <fullName evidence="1">Uncharacterized protein</fullName>
    </submittedName>
</protein>
<keyword evidence="2" id="KW-1185">Reference proteome</keyword>
<name>A0AAJ0GE73_9PEZI</name>
<dbReference type="Proteomes" id="UP001271007">
    <property type="component" value="Unassembled WGS sequence"/>
</dbReference>
<dbReference type="AlphaFoldDB" id="A0AAJ0GE73"/>
<sequence>MTPTTTSAGKVEDRCCSSCAKHKPISSFMNEAETRLLKSCSECRYKRRMRGDKKPKQEVQALAPSVFTSEPLLGVYALPTASGHATRSAKAAQARLEQTSHRAGALLAVLADYEAGDAQMEVQRS</sequence>
<gene>
    <name evidence="1" type="ORF">LTR09_003037</name>
</gene>